<dbReference type="InterPro" id="IPR051398">
    <property type="entry name" value="Polysacch_Deacetylase"/>
</dbReference>
<protein>
    <submittedName>
        <fullName evidence="5">Polysaccharide deacetylase family protein</fullName>
        <ecNumber evidence="5">3.-.-.-</ecNumber>
    </submittedName>
</protein>
<keyword evidence="6" id="KW-1185">Reference proteome</keyword>
<dbReference type="Pfam" id="PF01522">
    <property type="entry name" value="Polysacc_deac_1"/>
    <property type="match status" value="1"/>
</dbReference>
<evidence type="ECO:0000256" key="3">
    <source>
        <dbReference type="SAM" id="SignalP"/>
    </source>
</evidence>
<dbReference type="RefSeq" id="WP_100687932.1">
    <property type="nucleotide sequence ID" value="NZ_JBHTBD010000001.1"/>
</dbReference>
<dbReference type="InterPro" id="IPR002509">
    <property type="entry name" value="NODB_dom"/>
</dbReference>
<dbReference type="InterPro" id="IPR011330">
    <property type="entry name" value="Glyco_hydro/deAcase_b/a-brl"/>
</dbReference>
<proteinExistence type="predicted"/>
<comment type="caution">
    <text evidence="5">The sequence shown here is derived from an EMBL/GenBank/DDBJ whole genome shotgun (WGS) entry which is preliminary data.</text>
</comment>
<dbReference type="EC" id="3.-.-.-" evidence="5"/>
<feature type="signal peptide" evidence="3">
    <location>
        <begin position="1"/>
        <end position="24"/>
    </location>
</feature>
<dbReference type="PROSITE" id="PS51677">
    <property type="entry name" value="NODB"/>
    <property type="match status" value="1"/>
</dbReference>
<feature type="chain" id="PRO_5045142814" evidence="3">
    <location>
        <begin position="25"/>
        <end position="343"/>
    </location>
</feature>
<dbReference type="CDD" id="cd10973">
    <property type="entry name" value="CE4_DAC_u4_5s"/>
    <property type="match status" value="1"/>
</dbReference>
<name>A0ABW2IT40_9GAMM</name>
<reference evidence="6" key="1">
    <citation type="journal article" date="2019" name="Int. J. Syst. Evol. Microbiol.">
        <title>The Global Catalogue of Microorganisms (GCM) 10K type strain sequencing project: providing services to taxonomists for standard genome sequencing and annotation.</title>
        <authorList>
            <consortium name="The Broad Institute Genomics Platform"/>
            <consortium name="The Broad Institute Genome Sequencing Center for Infectious Disease"/>
            <person name="Wu L."/>
            <person name="Ma J."/>
        </authorList>
    </citation>
    <scope>NUCLEOTIDE SEQUENCE [LARGE SCALE GENOMIC DNA]</scope>
    <source>
        <strain evidence="6">CCUG 60559</strain>
    </source>
</reference>
<evidence type="ECO:0000313" key="5">
    <source>
        <dbReference type="EMBL" id="MFC7294169.1"/>
    </source>
</evidence>
<evidence type="ECO:0000256" key="1">
    <source>
        <dbReference type="ARBA" id="ARBA00004613"/>
    </source>
</evidence>
<dbReference type="EMBL" id="JBHTBD010000001">
    <property type="protein sequence ID" value="MFC7294169.1"/>
    <property type="molecule type" value="Genomic_DNA"/>
</dbReference>
<dbReference type="PANTHER" id="PTHR34216:SF3">
    <property type="entry name" value="POLY-BETA-1,6-N-ACETYL-D-GLUCOSAMINE N-DEACETYLASE"/>
    <property type="match status" value="1"/>
</dbReference>
<dbReference type="GO" id="GO:0016787">
    <property type="term" value="F:hydrolase activity"/>
    <property type="evidence" value="ECO:0007669"/>
    <property type="project" value="UniProtKB-KW"/>
</dbReference>
<dbReference type="SUPFAM" id="SSF88713">
    <property type="entry name" value="Glycoside hydrolase/deacetylase"/>
    <property type="match status" value="1"/>
</dbReference>
<gene>
    <name evidence="5" type="ORF">ACFQQA_05475</name>
</gene>
<accession>A0ABW2IT40</accession>
<dbReference type="Gene3D" id="3.20.20.370">
    <property type="entry name" value="Glycoside hydrolase/deacetylase"/>
    <property type="match status" value="1"/>
</dbReference>
<dbReference type="Proteomes" id="UP001596506">
    <property type="component" value="Unassembled WGS sequence"/>
</dbReference>
<comment type="subcellular location">
    <subcellularLocation>
        <location evidence="1">Secreted</location>
    </subcellularLocation>
</comment>
<keyword evidence="2 3" id="KW-0732">Signal</keyword>
<sequence length="343" mass="38039">MKVTTLRIPAIFSLFLLASFTVNADLVVLQYHHISDDTPPSTSTSISLFKAQLDMIDDLGLDVVDLHSATEGQYSDEPPADQYIAITFDDAYESVYTKGASILQERGLPYTIFVDTAAIGSHGYMTWEQLEELAVRDGVSIANHGAGHGHLARKQGESEADWETRVTRSLDTAQAELKKRLGTDLPLFAYPYGEFDKALEAEVAERGWYGFGQQSGAIGPLSGKTRLPRFPMANAYGQLNGLKDKLRSKAFPIDTSKLPDGIMESNPPELTLPRTDEIQPGRLTCFASGMGRIDFKVSETSITVEAPKPFNSRRFRYNCTHPAQDGSFYWLSQQWLDLSQPED</sequence>
<feature type="domain" description="NodB homology" evidence="4">
    <location>
        <begin position="82"/>
        <end position="343"/>
    </location>
</feature>
<evidence type="ECO:0000256" key="2">
    <source>
        <dbReference type="ARBA" id="ARBA00022729"/>
    </source>
</evidence>
<evidence type="ECO:0000313" key="6">
    <source>
        <dbReference type="Proteomes" id="UP001596506"/>
    </source>
</evidence>
<organism evidence="5 6">
    <name type="scientific">Marinobacter aromaticivorans</name>
    <dbReference type="NCBI Taxonomy" id="1494078"/>
    <lineage>
        <taxon>Bacteria</taxon>
        <taxon>Pseudomonadati</taxon>
        <taxon>Pseudomonadota</taxon>
        <taxon>Gammaproteobacteria</taxon>
        <taxon>Pseudomonadales</taxon>
        <taxon>Marinobacteraceae</taxon>
        <taxon>Marinobacter</taxon>
    </lineage>
</organism>
<evidence type="ECO:0000259" key="4">
    <source>
        <dbReference type="PROSITE" id="PS51677"/>
    </source>
</evidence>
<keyword evidence="5" id="KW-0378">Hydrolase</keyword>
<dbReference type="PANTHER" id="PTHR34216">
    <property type="match status" value="1"/>
</dbReference>